<dbReference type="PANTHER" id="PTHR35393">
    <property type="entry name" value="CHROMOSOME 1, WHOLE GENOME SHOTGUN SEQUENCE"/>
    <property type="match status" value="1"/>
</dbReference>
<dbReference type="RefSeq" id="XP_007768966.1">
    <property type="nucleotide sequence ID" value="XM_007770776.1"/>
</dbReference>
<dbReference type="Proteomes" id="UP000053558">
    <property type="component" value="Unassembled WGS sequence"/>
</dbReference>
<feature type="domain" description="SigF-like NTF2-like" evidence="1">
    <location>
        <begin position="1"/>
        <end position="148"/>
    </location>
</feature>
<proteinExistence type="predicted"/>
<keyword evidence="3" id="KW-1185">Reference proteome</keyword>
<dbReference type="PANTHER" id="PTHR35393:SF1">
    <property type="entry name" value="SNOAL-LIKE DOMAIN-CONTAINING PROTEIN"/>
    <property type="match status" value="1"/>
</dbReference>
<accession>A0A5M3MPB5</accession>
<name>A0A5M3MPB5_CONPW</name>
<dbReference type="GeneID" id="19206692"/>
<protein>
    <recommendedName>
        <fullName evidence="1">SigF-like NTF2-like domain-containing protein</fullName>
    </recommendedName>
</protein>
<gene>
    <name evidence="2" type="ORF">CONPUDRAFT_30831</name>
</gene>
<dbReference type="OrthoDB" id="2344312at2759"/>
<evidence type="ECO:0000313" key="3">
    <source>
        <dbReference type="Proteomes" id="UP000053558"/>
    </source>
</evidence>
<dbReference type="EMBL" id="JH711579">
    <property type="protein sequence ID" value="EIW80555.1"/>
    <property type="molecule type" value="Genomic_DNA"/>
</dbReference>
<comment type="caution">
    <text evidence="2">The sequence shown here is derived from an EMBL/GenBank/DDBJ whole genome shotgun (WGS) entry which is preliminary data.</text>
</comment>
<organism evidence="2 3">
    <name type="scientific">Coniophora puteana (strain RWD-64-598)</name>
    <name type="common">Brown rot fungus</name>
    <dbReference type="NCBI Taxonomy" id="741705"/>
    <lineage>
        <taxon>Eukaryota</taxon>
        <taxon>Fungi</taxon>
        <taxon>Dikarya</taxon>
        <taxon>Basidiomycota</taxon>
        <taxon>Agaricomycotina</taxon>
        <taxon>Agaricomycetes</taxon>
        <taxon>Agaricomycetidae</taxon>
        <taxon>Boletales</taxon>
        <taxon>Coniophorineae</taxon>
        <taxon>Coniophoraceae</taxon>
        <taxon>Coniophora</taxon>
    </lineage>
</organism>
<dbReference type="InterPro" id="IPR057514">
    <property type="entry name" value="NTF2_SigF"/>
</dbReference>
<dbReference type="AlphaFoldDB" id="A0A5M3MPB5"/>
<dbReference type="KEGG" id="cput:CONPUDRAFT_30831"/>
<sequence>MENPKKEVGSLLTGLCTAQDTKTLEGIFREYYTSDARLLNPVCQVGSREGILRIYELYRIMSPNTEVQIISVMYDKPTNVVVLEAKQNFQLWFSPFPAEPARVNVRLSLKEINGHLFIYQQEDLYHWMDAAAMILPPLAPVVGIMLALS</sequence>
<feature type="non-terminal residue" evidence="2">
    <location>
        <position position="149"/>
    </location>
</feature>
<evidence type="ECO:0000313" key="2">
    <source>
        <dbReference type="EMBL" id="EIW80555.1"/>
    </source>
</evidence>
<reference evidence="3" key="1">
    <citation type="journal article" date="2012" name="Science">
        <title>The Paleozoic origin of enzymatic lignin decomposition reconstructed from 31 fungal genomes.</title>
        <authorList>
            <person name="Floudas D."/>
            <person name="Binder M."/>
            <person name="Riley R."/>
            <person name="Barry K."/>
            <person name="Blanchette R.A."/>
            <person name="Henrissat B."/>
            <person name="Martinez A.T."/>
            <person name="Otillar R."/>
            <person name="Spatafora J.W."/>
            <person name="Yadav J.S."/>
            <person name="Aerts A."/>
            <person name="Benoit I."/>
            <person name="Boyd A."/>
            <person name="Carlson A."/>
            <person name="Copeland A."/>
            <person name="Coutinho P.M."/>
            <person name="de Vries R.P."/>
            <person name="Ferreira P."/>
            <person name="Findley K."/>
            <person name="Foster B."/>
            <person name="Gaskell J."/>
            <person name="Glotzer D."/>
            <person name="Gorecki P."/>
            <person name="Heitman J."/>
            <person name="Hesse C."/>
            <person name="Hori C."/>
            <person name="Igarashi K."/>
            <person name="Jurgens J.A."/>
            <person name="Kallen N."/>
            <person name="Kersten P."/>
            <person name="Kohler A."/>
            <person name="Kuees U."/>
            <person name="Kumar T.K.A."/>
            <person name="Kuo A."/>
            <person name="LaButti K."/>
            <person name="Larrondo L.F."/>
            <person name="Lindquist E."/>
            <person name="Ling A."/>
            <person name="Lombard V."/>
            <person name="Lucas S."/>
            <person name="Lundell T."/>
            <person name="Martin R."/>
            <person name="McLaughlin D.J."/>
            <person name="Morgenstern I."/>
            <person name="Morin E."/>
            <person name="Murat C."/>
            <person name="Nagy L.G."/>
            <person name="Nolan M."/>
            <person name="Ohm R.A."/>
            <person name="Patyshakuliyeva A."/>
            <person name="Rokas A."/>
            <person name="Ruiz-Duenas F.J."/>
            <person name="Sabat G."/>
            <person name="Salamov A."/>
            <person name="Samejima M."/>
            <person name="Schmutz J."/>
            <person name="Slot J.C."/>
            <person name="St John F."/>
            <person name="Stenlid J."/>
            <person name="Sun H."/>
            <person name="Sun S."/>
            <person name="Syed K."/>
            <person name="Tsang A."/>
            <person name="Wiebenga A."/>
            <person name="Young D."/>
            <person name="Pisabarro A."/>
            <person name="Eastwood D.C."/>
            <person name="Martin F."/>
            <person name="Cullen D."/>
            <person name="Grigoriev I.V."/>
            <person name="Hibbett D.S."/>
        </authorList>
    </citation>
    <scope>NUCLEOTIDE SEQUENCE [LARGE SCALE GENOMIC DNA]</scope>
    <source>
        <strain evidence="3">RWD-64-598 SS2</strain>
    </source>
</reference>
<dbReference type="Pfam" id="PF24840">
    <property type="entry name" value="NTF2_SigF"/>
    <property type="match status" value="1"/>
</dbReference>
<evidence type="ECO:0000259" key="1">
    <source>
        <dbReference type="Pfam" id="PF24840"/>
    </source>
</evidence>